<evidence type="ECO:0000259" key="2">
    <source>
        <dbReference type="Pfam" id="PF00487"/>
    </source>
</evidence>
<keyword evidence="1" id="KW-0472">Membrane</keyword>
<feature type="domain" description="Fatty acid desaturase" evidence="2">
    <location>
        <begin position="88"/>
        <end position="302"/>
    </location>
</feature>
<protein>
    <recommendedName>
        <fullName evidence="2">Fatty acid desaturase domain-containing protein</fullName>
    </recommendedName>
</protein>
<evidence type="ECO:0000313" key="4">
    <source>
        <dbReference type="Proteomes" id="UP001465755"/>
    </source>
</evidence>
<dbReference type="EMBL" id="JALJOQ010000012">
    <property type="protein sequence ID" value="KAK9810976.1"/>
    <property type="molecule type" value="Genomic_DNA"/>
</dbReference>
<dbReference type="InterPro" id="IPR005804">
    <property type="entry name" value="FA_desaturase_dom"/>
</dbReference>
<proteinExistence type="predicted"/>
<keyword evidence="4" id="KW-1185">Reference proteome</keyword>
<keyword evidence="1" id="KW-1133">Transmembrane helix</keyword>
<dbReference type="AlphaFoldDB" id="A0AAW1PRC1"/>
<keyword evidence="1" id="KW-0812">Transmembrane</keyword>
<feature type="transmembrane region" description="Helical" evidence="1">
    <location>
        <begin position="224"/>
        <end position="243"/>
    </location>
</feature>
<organism evidence="3 4">
    <name type="scientific">Symbiochloris irregularis</name>
    <dbReference type="NCBI Taxonomy" id="706552"/>
    <lineage>
        <taxon>Eukaryota</taxon>
        <taxon>Viridiplantae</taxon>
        <taxon>Chlorophyta</taxon>
        <taxon>core chlorophytes</taxon>
        <taxon>Trebouxiophyceae</taxon>
        <taxon>Trebouxiales</taxon>
        <taxon>Trebouxiaceae</taxon>
        <taxon>Symbiochloris</taxon>
    </lineage>
</organism>
<reference evidence="3 4" key="1">
    <citation type="journal article" date="2024" name="Nat. Commun.">
        <title>Phylogenomics reveals the evolutionary origins of lichenization in chlorophyte algae.</title>
        <authorList>
            <person name="Puginier C."/>
            <person name="Libourel C."/>
            <person name="Otte J."/>
            <person name="Skaloud P."/>
            <person name="Haon M."/>
            <person name="Grisel S."/>
            <person name="Petersen M."/>
            <person name="Berrin J.G."/>
            <person name="Delaux P.M."/>
            <person name="Dal Grande F."/>
            <person name="Keller J."/>
        </authorList>
    </citation>
    <scope>NUCLEOTIDE SEQUENCE [LARGE SCALE GENOMIC DNA]</scope>
    <source>
        <strain evidence="3 4">SAG 2036</strain>
    </source>
</reference>
<comment type="caution">
    <text evidence="3">The sequence shown here is derived from an EMBL/GenBank/DDBJ whole genome shotgun (WGS) entry which is preliminary data.</text>
</comment>
<evidence type="ECO:0000313" key="3">
    <source>
        <dbReference type="EMBL" id="KAK9810976.1"/>
    </source>
</evidence>
<dbReference type="PANTHER" id="PTHR36459:SF1">
    <property type="entry name" value="FATTY ACID DESATURASE DOMAIN-CONTAINING PROTEIN-RELATED"/>
    <property type="match status" value="1"/>
</dbReference>
<feature type="transmembrane region" description="Helical" evidence="1">
    <location>
        <begin position="57"/>
        <end position="78"/>
    </location>
</feature>
<evidence type="ECO:0000256" key="1">
    <source>
        <dbReference type="SAM" id="Phobius"/>
    </source>
</evidence>
<dbReference type="GO" id="GO:0006629">
    <property type="term" value="P:lipid metabolic process"/>
    <property type="evidence" value="ECO:0007669"/>
    <property type="project" value="InterPro"/>
</dbReference>
<dbReference type="PANTHER" id="PTHR36459">
    <property type="entry name" value="ORF"/>
    <property type="match status" value="1"/>
</dbReference>
<dbReference type="Proteomes" id="UP001465755">
    <property type="component" value="Unassembled WGS sequence"/>
</dbReference>
<name>A0AAW1PRC1_9CHLO</name>
<dbReference type="Pfam" id="PF00487">
    <property type="entry name" value="FA_desaturase"/>
    <property type="match status" value="1"/>
</dbReference>
<gene>
    <name evidence="3" type="ORF">WJX73_002930</name>
</gene>
<accession>A0AAW1PRC1</accession>
<feature type="transmembrane region" description="Helical" evidence="1">
    <location>
        <begin position="84"/>
        <end position="104"/>
    </location>
</feature>
<sequence length="374" mass="42364">MCCAEGAGKPETDTASTRAKLAAQADLTAVRREFAFRARWLESRLRPALSDQRDQPVLSLLLNVALVTAPSAVLIYVLNTHLAGLLHLIFNYSLFLQRFLVALLHVTEHRRLFKPGHTLANSLSPMLLAPLYGVPSGMYKLHHKVMHHVEDNRRPHDISSTEPYQRDSLLHFLRYWARHAFAAWLEVPLYALHTQRYGLLAECLATESAYFIAAALSWRLRQTATLWVFVIPYLVTSLALMFGNWSQHMFLQPDASPSKSGYKNAYNCVASKDNQLTFNDGYHIQHHLNSQLHWSELPQQFASTLAEHGRQRALVFEGIGVFEVGMLVFMGRLHVLAKHVLPCDVAMAELSMSERVELLQSRLKPVECSCVQSI</sequence>